<accession>D6X679</accession>
<organism evidence="1 2">
    <name type="scientific">Streptomyces pristinaespiralis (strain ATCC 25486 / DSM 40338 / CBS 914.69 / JCM 4507 / KCC S-0507 / NBRC 13074 / NRRL 2958 / 5647)</name>
    <dbReference type="NCBI Taxonomy" id="457429"/>
    <lineage>
        <taxon>Bacteria</taxon>
        <taxon>Bacillati</taxon>
        <taxon>Actinomycetota</taxon>
        <taxon>Actinomycetes</taxon>
        <taxon>Kitasatosporales</taxon>
        <taxon>Streptomycetaceae</taxon>
        <taxon>Streptomyces</taxon>
    </lineage>
</organism>
<evidence type="ECO:0008006" key="3">
    <source>
        <dbReference type="Google" id="ProtNLM"/>
    </source>
</evidence>
<keyword evidence="2" id="KW-1185">Reference proteome</keyword>
<gene>
    <name evidence="1" type="ORF">SSDG_05796</name>
</gene>
<dbReference type="InterPro" id="IPR014747">
    <property type="entry name" value="Bac_photo_RC_H_C"/>
</dbReference>
<sequence>MRWNRCVHDTTAFLPPLRGTILRTGHPCADPVLRKDSHSTAIRRSGGFTLQDMWIYPPGIGHRPGRDLTGFTVETPDGILGHVDRQSDEPGRQHLVVDTGAWVFGRSVLVPAGFVRRINAEQRTVTVVPTKEQIKNAPPFSRDSETRDAGYLDGVGRYYAGLDLSEPPAV</sequence>
<dbReference type="AlphaFoldDB" id="D6X679"/>
<reference evidence="2" key="2">
    <citation type="submission" date="2009-10" db="EMBL/GenBank/DDBJ databases">
        <title>The genome sequence of Streptomyces pristinaespiralis strain ATCC 25486.</title>
        <authorList>
            <consortium name="The Broad Institute Genome Sequencing Platform"/>
            <consortium name="Broad Institute Microbial Sequencing Center"/>
            <person name="Fischbach M."/>
            <person name="Godfrey P."/>
            <person name="Ward D."/>
            <person name="Young S."/>
            <person name="Zeng Q."/>
            <person name="Koehrsen M."/>
            <person name="Alvarado L."/>
            <person name="Berlin A.M."/>
            <person name="Bochicchio J."/>
            <person name="Borenstein D."/>
            <person name="Chapman S.B."/>
            <person name="Chen Z."/>
            <person name="Engels R."/>
            <person name="Freedman E."/>
            <person name="Gellesch M."/>
            <person name="Goldberg J."/>
            <person name="Griggs A."/>
            <person name="Gujja S."/>
            <person name="Heilman E.R."/>
            <person name="Heiman D.I."/>
            <person name="Hepburn T.A."/>
            <person name="Howarth C."/>
            <person name="Jen D."/>
            <person name="Larson L."/>
            <person name="Lewis B."/>
            <person name="Mehta T."/>
            <person name="Park D."/>
            <person name="Pearson M."/>
            <person name="Richards J."/>
            <person name="Roberts A."/>
            <person name="Saif S."/>
            <person name="Shea T.D."/>
            <person name="Shenoy N."/>
            <person name="Sisk P."/>
            <person name="Stolte C."/>
            <person name="Sykes S.N."/>
            <person name="Thomson T."/>
            <person name="Walk T."/>
            <person name="White J."/>
            <person name="Yandava C."/>
            <person name="Straight P."/>
            <person name="Clardy J."/>
            <person name="Hung D."/>
            <person name="Kolter R."/>
            <person name="Mekalanos J."/>
            <person name="Walker S."/>
            <person name="Walsh C.T."/>
            <person name="Wieland-Brown L.C."/>
            <person name="Haas B."/>
            <person name="Nusbaum C."/>
            <person name="Birren B."/>
        </authorList>
    </citation>
    <scope>NUCLEOTIDE SEQUENCE [LARGE SCALE GENOMIC DNA]</scope>
    <source>
        <strain evidence="2">ATCC 25486 / DSM 40338 / CBS 914.69 / JCM 4507 / NBRC 13074 / NRRL 2958 / 5647</strain>
    </source>
</reference>
<dbReference type="Gene3D" id="3.90.50.10">
    <property type="entry name" value="Photosynthetic Reaction Center, subunit H, domain 2"/>
    <property type="match status" value="1"/>
</dbReference>
<dbReference type="GO" id="GO:0019684">
    <property type="term" value="P:photosynthesis, light reaction"/>
    <property type="evidence" value="ECO:0007669"/>
    <property type="project" value="InterPro"/>
</dbReference>
<dbReference type="eggNOG" id="COG3861">
    <property type="taxonomic scope" value="Bacteria"/>
</dbReference>
<evidence type="ECO:0000313" key="2">
    <source>
        <dbReference type="Proteomes" id="UP000002805"/>
    </source>
</evidence>
<dbReference type="GO" id="GO:0030077">
    <property type="term" value="C:plasma membrane light-harvesting complex"/>
    <property type="evidence" value="ECO:0007669"/>
    <property type="project" value="InterPro"/>
</dbReference>
<dbReference type="Proteomes" id="UP000002805">
    <property type="component" value="Chromosome"/>
</dbReference>
<dbReference type="SUPFAM" id="SSF50346">
    <property type="entry name" value="PRC-barrel domain"/>
    <property type="match status" value="1"/>
</dbReference>
<dbReference type="HOGENOM" id="CLU_136247_0_0_11"/>
<protein>
    <recommendedName>
        <fullName evidence="3">PRC-barrel domain containing protein</fullName>
    </recommendedName>
</protein>
<evidence type="ECO:0000313" key="1">
    <source>
        <dbReference type="EMBL" id="EFH30586.1"/>
    </source>
</evidence>
<name>D6X679_STRE2</name>
<reference evidence="2" key="1">
    <citation type="submission" date="2008-02" db="EMBL/GenBank/DDBJ databases">
        <authorList>
            <consortium name="The Broad Institute Genome Sequencing Platform"/>
            <person name="Fischbach M."/>
            <person name="Ward D."/>
            <person name="Young S."/>
            <person name="Jaffe D."/>
            <person name="Gnerre S."/>
            <person name="Berlin A."/>
            <person name="Heiman D."/>
            <person name="Hepburn T."/>
            <person name="Sykes S."/>
            <person name="Alvarado L."/>
            <person name="Kodira C.D."/>
            <person name="Straight P."/>
            <person name="Clardy J."/>
            <person name="Hung D."/>
            <person name="Kolter R."/>
            <person name="Mekalanos J."/>
            <person name="Walker S."/>
            <person name="Walsh C.T."/>
            <person name="Lander E."/>
            <person name="Galagan J."/>
            <person name="Nusbaum C."/>
            <person name="Birren B."/>
        </authorList>
    </citation>
    <scope>NUCLEOTIDE SEQUENCE [LARGE SCALE GENOMIC DNA]</scope>
    <source>
        <strain evidence="2">ATCC 25486 / DSM 40338 / CBS 914.69 / JCM 4507 / NBRC 13074 / NRRL 2958 / 5647</strain>
    </source>
</reference>
<dbReference type="InterPro" id="IPR011033">
    <property type="entry name" value="PRC_barrel-like_sf"/>
</dbReference>
<dbReference type="EMBL" id="CM000950">
    <property type="protein sequence ID" value="EFH30586.1"/>
    <property type="molecule type" value="Genomic_DNA"/>
</dbReference>
<proteinExistence type="predicted"/>